<keyword evidence="1" id="KW-0472">Membrane</keyword>
<organism evidence="2">
    <name type="scientific">Manihot esculenta</name>
    <name type="common">Cassava</name>
    <name type="synonym">Jatropha manihot</name>
    <dbReference type="NCBI Taxonomy" id="3983"/>
    <lineage>
        <taxon>Eukaryota</taxon>
        <taxon>Viridiplantae</taxon>
        <taxon>Streptophyta</taxon>
        <taxon>Embryophyta</taxon>
        <taxon>Tracheophyta</taxon>
        <taxon>Spermatophyta</taxon>
        <taxon>Magnoliopsida</taxon>
        <taxon>eudicotyledons</taxon>
        <taxon>Gunneridae</taxon>
        <taxon>Pentapetalae</taxon>
        <taxon>rosids</taxon>
        <taxon>fabids</taxon>
        <taxon>Malpighiales</taxon>
        <taxon>Euphorbiaceae</taxon>
        <taxon>Crotonoideae</taxon>
        <taxon>Manihoteae</taxon>
        <taxon>Manihot</taxon>
    </lineage>
</organism>
<feature type="transmembrane region" description="Helical" evidence="1">
    <location>
        <begin position="6"/>
        <end position="27"/>
    </location>
</feature>
<keyword evidence="1" id="KW-0812">Transmembrane</keyword>
<reference evidence="2" key="1">
    <citation type="submission" date="2016-02" db="EMBL/GenBank/DDBJ databases">
        <title>WGS assembly of Manihot esculenta.</title>
        <authorList>
            <person name="Bredeson J.V."/>
            <person name="Prochnik S.E."/>
            <person name="Lyons J.B."/>
            <person name="Schmutz J."/>
            <person name="Grimwood J."/>
            <person name="Vrebalov J."/>
            <person name="Bart R.S."/>
            <person name="Amuge T."/>
            <person name="Ferguson M.E."/>
            <person name="Green R."/>
            <person name="Putnam N."/>
            <person name="Stites J."/>
            <person name="Rounsley S."/>
            <person name="Rokhsar D.S."/>
        </authorList>
    </citation>
    <scope>NUCLEOTIDE SEQUENCE [LARGE SCALE GENOMIC DNA]</scope>
    <source>
        <tissue evidence="2">Leaf</tissue>
    </source>
</reference>
<proteinExistence type="predicted"/>
<sequence>MLHDAPLMAFLASIFPSVYYIEMACTLSGRGKGR</sequence>
<evidence type="ECO:0000256" key="1">
    <source>
        <dbReference type="SAM" id="Phobius"/>
    </source>
</evidence>
<protein>
    <submittedName>
        <fullName evidence="2">Uncharacterized protein</fullName>
    </submittedName>
</protein>
<gene>
    <name evidence="2" type="ORF">MANES_S051700</name>
</gene>
<dbReference type="AlphaFoldDB" id="A0A199UBL2"/>
<name>A0A199UBL2_MANES</name>
<keyword evidence="1" id="KW-1133">Transmembrane helix</keyword>
<evidence type="ECO:0000313" key="2">
    <source>
        <dbReference type="EMBL" id="OAY21848.1"/>
    </source>
</evidence>
<dbReference type="EMBL" id="KV450621">
    <property type="protein sequence ID" value="OAY21848.1"/>
    <property type="molecule type" value="Genomic_DNA"/>
</dbReference>
<accession>A0A199UBL2</accession>